<feature type="region of interest" description="Disordered" evidence="1">
    <location>
        <begin position="1"/>
        <end position="133"/>
    </location>
</feature>
<feature type="compositionally biased region" description="Basic residues" evidence="1">
    <location>
        <begin position="38"/>
        <end position="86"/>
    </location>
</feature>
<feature type="compositionally biased region" description="Basic and acidic residues" evidence="1">
    <location>
        <begin position="1"/>
        <end position="11"/>
    </location>
</feature>
<sequence>MAQLIREKGRGNEGGIAGRQRYEEIITGTQESLLRCFKEKRKKKEKEKKKEKKNKEKEKKKKEKRKKNKEKKRGRRRKRRGRRRGSRGKEEVEEEVSSSVEKEVSLSEEEGGPHSWILETPGPARLVSESLAQ</sequence>
<accession>A0A4Z2EW92</accession>
<name>A0A4Z2EW92_9TELE</name>
<comment type="caution">
    <text evidence="2">The sequence shown here is derived from an EMBL/GenBank/DDBJ whole genome shotgun (WGS) entry which is preliminary data.</text>
</comment>
<evidence type="ECO:0000256" key="1">
    <source>
        <dbReference type="SAM" id="MobiDB-lite"/>
    </source>
</evidence>
<organism evidence="2 3">
    <name type="scientific">Liparis tanakae</name>
    <name type="common">Tanaka's snailfish</name>
    <dbReference type="NCBI Taxonomy" id="230148"/>
    <lineage>
        <taxon>Eukaryota</taxon>
        <taxon>Metazoa</taxon>
        <taxon>Chordata</taxon>
        <taxon>Craniata</taxon>
        <taxon>Vertebrata</taxon>
        <taxon>Euteleostomi</taxon>
        <taxon>Actinopterygii</taxon>
        <taxon>Neopterygii</taxon>
        <taxon>Teleostei</taxon>
        <taxon>Neoteleostei</taxon>
        <taxon>Acanthomorphata</taxon>
        <taxon>Eupercaria</taxon>
        <taxon>Perciformes</taxon>
        <taxon>Cottioidei</taxon>
        <taxon>Cottales</taxon>
        <taxon>Liparidae</taxon>
        <taxon>Liparis</taxon>
    </lineage>
</organism>
<dbReference type="EMBL" id="SRLO01002371">
    <property type="protein sequence ID" value="TNN33069.1"/>
    <property type="molecule type" value="Genomic_DNA"/>
</dbReference>
<dbReference type="AlphaFoldDB" id="A0A4Z2EW92"/>
<reference evidence="2 3" key="1">
    <citation type="submission" date="2019-03" db="EMBL/GenBank/DDBJ databases">
        <title>First draft genome of Liparis tanakae, snailfish: a comprehensive survey of snailfish specific genes.</title>
        <authorList>
            <person name="Kim W."/>
            <person name="Song I."/>
            <person name="Jeong J.-H."/>
            <person name="Kim D."/>
            <person name="Kim S."/>
            <person name="Ryu S."/>
            <person name="Song J.Y."/>
            <person name="Lee S.K."/>
        </authorList>
    </citation>
    <scope>NUCLEOTIDE SEQUENCE [LARGE SCALE GENOMIC DNA]</scope>
    <source>
        <tissue evidence="2">Muscle</tissue>
    </source>
</reference>
<gene>
    <name evidence="2" type="ORF">EYF80_056767</name>
</gene>
<evidence type="ECO:0000313" key="2">
    <source>
        <dbReference type="EMBL" id="TNN33069.1"/>
    </source>
</evidence>
<dbReference type="Proteomes" id="UP000314294">
    <property type="component" value="Unassembled WGS sequence"/>
</dbReference>
<keyword evidence="3" id="KW-1185">Reference proteome</keyword>
<proteinExistence type="predicted"/>
<evidence type="ECO:0000313" key="3">
    <source>
        <dbReference type="Proteomes" id="UP000314294"/>
    </source>
</evidence>
<protein>
    <submittedName>
        <fullName evidence="2">Uncharacterized protein</fullName>
    </submittedName>
</protein>